<feature type="transmembrane region" description="Helical" evidence="6">
    <location>
        <begin position="248"/>
        <end position="270"/>
    </location>
</feature>
<keyword evidence="4 6" id="KW-1133">Transmembrane helix</keyword>
<comment type="similarity">
    <text evidence="2">Belongs to the TDE1 family.</text>
</comment>
<protein>
    <recommendedName>
        <fullName evidence="8">Serine incorporator</fullName>
    </recommendedName>
</protein>
<dbReference type="PANTHER" id="PTHR10383:SF9">
    <property type="entry name" value="SERINE INCORPORATOR, ISOFORM F"/>
    <property type="match status" value="1"/>
</dbReference>
<feature type="transmembrane region" description="Helical" evidence="6">
    <location>
        <begin position="385"/>
        <end position="405"/>
    </location>
</feature>
<evidence type="ECO:0000256" key="3">
    <source>
        <dbReference type="ARBA" id="ARBA00022692"/>
    </source>
</evidence>
<feature type="transmembrane region" description="Helical" evidence="6">
    <location>
        <begin position="105"/>
        <end position="126"/>
    </location>
</feature>
<dbReference type="PANTHER" id="PTHR10383">
    <property type="entry name" value="SERINE INCORPORATOR"/>
    <property type="match status" value="1"/>
</dbReference>
<gene>
    <name evidence="7" type="ORF">CBRE1094_LOCUS11473</name>
</gene>
<organism evidence="7">
    <name type="scientific">Haptolina brevifila</name>
    <dbReference type="NCBI Taxonomy" id="156173"/>
    <lineage>
        <taxon>Eukaryota</taxon>
        <taxon>Haptista</taxon>
        <taxon>Haptophyta</taxon>
        <taxon>Prymnesiophyceae</taxon>
        <taxon>Prymnesiales</taxon>
        <taxon>Prymnesiaceae</taxon>
        <taxon>Haptolina</taxon>
    </lineage>
</organism>
<keyword evidence="5 6" id="KW-0472">Membrane</keyword>
<dbReference type="EMBL" id="HBGU01020966">
    <property type="protein sequence ID" value="CAD9435124.1"/>
    <property type="molecule type" value="Transcribed_RNA"/>
</dbReference>
<evidence type="ECO:0000256" key="2">
    <source>
        <dbReference type="ARBA" id="ARBA00006665"/>
    </source>
</evidence>
<sequence>MGACIGSLVGSCVASCTCSAITTVCCSCRGLVSLTAANRAYVLINMVASIAALSLRYSGVALNIGADVGLDSAMPNLCDATIPNSTSCNDISYDLCNSESCQGYWAVYRISFATASFFFVMMLATMSPTQGSMIAHRGWWILKMLFIGAVMGGILFAPNNVLAYYAWIARFIAPIFLLYQANCYVDFGWWISEAWVEKDNEKEAFFCGIPNEGMKWKGFMLILSVGLLTGSITVLGLLYHYFPSGCAFNVLACTTTLIFGLINLAVQVFLTTHGNIFVSGLVFFYTTYLCYASVSAMPVSECNPTIGEDSLVWLVLSCVIAGLTVGYFSFRMGGRQMKGHMATSKAAASVKGDGADEVKVKVEGEKGEKVEEEEIIEAPEECFNYVFRFHFIMFIVAVYFAMMLTDWGTPAAAQNQKYNLGFASAWLQMVTNWAVSLLYFGTLIGPKCCPSRFPQYE</sequence>
<dbReference type="Pfam" id="PF03348">
    <property type="entry name" value="Serinc"/>
    <property type="match status" value="1"/>
</dbReference>
<evidence type="ECO:0008006" key="8">
    <source>
        <dbReference type="Google" id="ProtNLM"/>
    </source>
</evidence>
<accession>A0A7S2CTG0</accession>
<dbReference type="InterPro" id="IPR005016">
    <property type="entry name" value="TDE1/TMS"/>
</dbReference>
<dbReference type="GO" id="GO:0016020">
    <property type="term" value="C:membrane"/>
    <property type="evidence" value="ECO:0007669"/>
    <property type="project" value="UniProtKB-SubCell"/>
</dbReference>
<feature type="transmembrane region" description="Helical" evidence="6">
    <location>
        <begin position="162"/>
        <end position="179"/>
    </location>
</feature>
<feature type="transmembrane region" description="Helical" evidence="6">
    <location>
        <begin position="277"/>
        <end position="299"/>
    </location>
</feature>
<dbReference type="AlphaFoldDB" id="A0A7S2CTG0"/>
<evidence type="ECO:0000256" key="1">
    <source>
        <dbReference type="ARBA" id="ARBA00004141"/>
    </source>
</evidence>
<evidence type="ECO:0000256" key="5">
    <source>
        <dbReference type="ARBA" id="ARBA00023136"/>
    </source>
</evidence>
<evidence type="ECO:0000256" key="6">
    <source>
        <dbReference type="SAM" id="Phobius"/>
    </source>
</evidence>
<evidence type="ECO:0000313" key="7">
    <source>
        <dbReference type="EMBL" id="CAD9435124.1"/>
    </source>
</evidence>
<evidence type="ECO:0000256" key="4">
    <source>
        <dbReference type="ARBA" id="ARBA00022989"/>
    </source>
</evidence>
<reference evidence="7" key="1">
    <citation type="submission" date="2021-01" db="EMBL/GenBank/DDBJ databases">
        <authorList>
            <person name="Corre E."/>
            <person name="Pelletier E."/>
            <person name="Niang G."/>
            <person name="Scheremetjew M."/>
            <person name="Finn R."/>
            <person name="Kale V."/>
            <person name="Holt S."/>
            <person name="Cochrane G."/>
            <person name="Meng A."/>
            <person name="Brown T."/>
            <person name="Cohen L."/>
        </authorList>
    </citation>
    <scope>NUCLEOTIDE SEQUENCE</scope>
    <source>
        <strain evidence="7">UTEX LB 985</strain>
    </source>
</reference>
<comment type="subcellular location">
    <subcellularLocation>
        <location evidence="1">Membrane</location>
        <topology evidence="1">Multi-pass membrane protein</topology>
    </subcellularLocation>
</comment>
<feature type="transmembrane region" description="Helical" evidence="6">
    <location>
        <begin position="138"/>
        <end position="156"/>
    </location>
</feature>
<proteinExistence type="inferred from homology"/>
<feature type="transmembrane region" description="Helical" evidence="6">
    <location>
        <begin position="311"/>
        <end position="330"/>
    </location>
</feature>
<keyword evidence="3 6" id="KW-0812">Transmembrane</keyword>
<name>A0A7S2CTG0_9EUKA</name>
<feature type="transmembrane region" description="Helical" evidence="6">
    <location>
        <begin position="219"/>
        <end position="242"/>
    </location>
</feature>
<feature type="transmembrane region" description="Helical" evidence="6">
    <location>
        <begin position="425"/>
        <end position="445"/>
    </location>
</feature>